<keyword evidence="6" id="KW-0963">Cytoplasm</keyword>
<dbReference type="InterPro" id="IPR036291">
    <property type="entry name" value="NAD(P)-bd_dom_sf"/>
</dbReference>
<evidence type="ECO:0000256" key="5">
    <source>
        <dbReference type="ARBA" id="ARBA00058118"/>
    </source>
</evidence>
<dbReference type="Proteomes" id="UP000004893">
    <property type="component" value="Unassembled WGS sequence"/>
</dbReference>
<evidence type="ECO:0000259" key="9">
    <source>
        <dbReference type="Pfam" id="PF03807"/>
    </source>
</evidence>
<dbReference type="SUPFAM" id="SSF48179">
    <property type="entry name" value="6-phosphogluconate dehydrogenase C-terminal domain-like"/>
    <property type="match status" value="1"/>
</dbReference>
<dbReference type="InterPro" id="IPR008927">
    <property type="entry name" value="6-PGluconate_DH-like_C_sf"/>
</dbReference>
<evidence type="ECO:0000256" key="8">
    <source>
        <dbReference type="PIRSR" id="PIRSR000193-1"/>
    </source>
</evidence>
<keyword evidence="6" id="KW-0028">Amino-acid biosynthesis</keyword>
<evidence type="ECO:0000256" key="3">
    <source>
        <dbReference type="ARBA" id="ARBA00022857"/>
    </source>
</evidence>
<dbReference type="InterPro" id="IPR000304">
    <property type="entry name" value="Pyrroline-COOH_reductase"/>
</dbReference>
<dbReference type="PANTHER" id="PTHR11645:SF0">
    <property type="entry name" value="PYRROLINE-5-CARBOXYLATE REDUCTASE 3"/>
    <property type="match status" value="1"/>
</dbReference>
<evidence type="ECO:0000256" key="4">
    <source>
        <dbReference type="ARBA" id="ARBA00023002"/>
    </source>
</evidence>
<dbReference type="PIRSF" id="PIRSF000193">
    <property type="entry name" value="Pyrrol-5-carb_rd"/>
    <property type="match status" value="1"/>
</dbReference>
<evidence type="ECO:0000256" key="6">
    <source>
        <dbReference type="HAMAP-Rule" id="MF_01925"/>
    </source>
</evidence>
<feature type="domain" description="Pyrroline-5-carboxylate reductase catalytic N-terminal" evidence="9">
    <location>
        <begin position="10"/>
        <end position="94"/>
    </location>
</feature>
<dbReference type="EC" id="1.5.1.2" evidence="6 7"/>
<dbReference type="NCBIfam" id="TIGR00112">
    <property type="entry name" value="proC"/>
    <property type="match status" value="1"/>
</dbReference>
<keyword evidence="3 6" id="KW-0521">NADP</keyword>
<dbReference type="eggNOG" id="COG0345">
    <property type="taxonomic scope" value="Bacteria"/>
</dbReference>
<evidence type="ECO:0000313" key="11">
    <source>
        <dbReference type="EMBL" id="EEG72382.1"/>
    </source>
</evidence>
<dbReference type="GO" id="GO:0005737">
    <property type="term" value="C:cytoplasm"/>
    <property type="evidence" value="ECO:0007669"/>
    <property type="project" value="UniProtKB-SubCell"/>
</dbReference>
<comment type="similarity">
    <text evidence="1 6">Belongs to the pyrroline-5-carboxylate reductase family.</text>
</comment>
<comment type="catalytic activity">
    <reaction evidence="6">
        <text>L-proline + NAD(+) = (S)-1-pyrroline-5-carboxylate + NADH + 2 H(+)</text>
        <dbReference type="Rhea" id="RHEA:14105"/>
        <dbReference type="ChEBI" id="CHEBI:15378"/>
        <dbReference type="ChEBI" id="CHEBI:17388"/>
        <dbReference type="ChEBI" id="CHEBI:57540"/>
        <dbReference type="ChEBI" id="CHEBI:57945"/>
        <dbReference type="ChEBI" id="CHEBI:60039"/>
        <dbReference type="EC" id="1.5.1.2"/>
    </reaction>
</comment>
<organism evidence="11 12">
    <name type="scientific">[Clostridium] hylemonae DSM 15053</name>
    <dbReference type="NCBI Taxonomy" id="553973"/>
    <lineage>
        <taxon>Bacteria</taxon>
        <taxon>Bacillati</taxon>
        <taxon>Bacillota</taxon>
        <taxon>Clostridia</taxon>
        <taxon>Lachnospirales</taxon>
        <taxon>Lachnospiraceae</taxon>
    </lineage>
</organism>
<sequence length="270" mass="28572">MNLKGEITMKLGVIGCGLMASAIMEGIVNNKLMNPEDITAADKFEASRERAKKNIGVCVTADNKEAAGQDILLIAIQPELYPAVLEEIKETVRANGTIIWTIAAGVTLAEVHQHVGSDVKVVRTMPNTCATVGAAVTAVVANDNVTEEEVHTLMGLIGGFGIAEQLDESKLNGIIPVTGSSPAMVFMLIDAMANGAAREGFTWDQAVKFSAQAVKGSAEMVLKSGRHPAALQNQVCTPGGITIEMVKRLEAFGFRNAVMEAMQACTEDLD</sequence>
<dbReference type="EMBL" id="ABYI02000041">
    <property type="protein sequence ID" value="EEG72382.1"/>
    <property type="molecule type" value="Genomic_DNA"/>
</dbReference>
<dbReference type="Pfam" id="PF03807">
    <property type="entry name" value="F420_oxidored"/>
    <property type="match status" value="1"/>
</dbReference>
<dbReference type="SUPFAM" id="SSF51735">
    <property type="entry name" value="NAD(P)-binding Rossmann-fold domains"/>
    <property type="match status" value="1"/>
</dbReference>
<dbReference type="InterPro" id="IPR029036">
    <property type="entry name" value="P5CR_dimer"/>
</dbReference>
<keyword evidence="12" id="KW-1185">Reference proteome</keyword>
<name>C0C5J8_9FIRM</name>
<reference evidence="11" key="1">
    <citation type="submission" date="2009-02" db="EMBL/GenBank/DDBJ databases">
        <authorList>
            <person name="Fulton L."/>
            <person name="Clifton S."/>
            <person name="Fulton B."/>
            <person name="Xu J."/>
            <person name="Minx P."/>
            <person name="Pepin K.H."/>
            <person name="Johnson M."/>
            <person name="Bhonagiri V."/>
            <person name="Nash W.E."/>
            <person name="Mardis E.R."/>
            <person name="Wilson R.K."/>
        </authorList>
    </citation>
    <scope>NUCLEOTIDE SEQUENCE [LARGE SCALE GENOMIC DNA]</scope>
    <source>
        <strain evidence="11">DSM 15053</strain>
    </source>
</reference>
<evidence type="ECO:0000256" key="2">
    <source>
        <dbReference type="ARBA" id="ARBA00022650"/>
    </source>
</evidence>
<comment type="subcellular location">
    <subcellularLocation>
        <location evidence="6">Cytoplasm</location>
    </subcellularLocation>
</comment>
<reference evidence="11" key="2">
    <citation type="submission" date="2013-06" db="EMBL/GenBank/DDBJ databases">
        <title>Draft genome sequence of Clostridium hylemonae (DSM 15053).</title>
        <authorList>
            <person name="Sudarsanam P."/>
            <person name="Ley R."/>
            <person name="Guruge J."/>
            <person name="Turnbaugh P.J."/>
            <person name="Mahowald M."/>
            <person name="Liep D."/>
            <person name="Gordon J."/>
        </authorList>
    </citation>
    <scope>NUCLEOTIDE SEQUENCE</scope>
    <source>
        <strain evidence="11">DSM 15053</strain>
    </source>
</reference>
<keyword evidence="2 6" id="KW-0641">Proline biosynthesis</keyword>
<feature type="binding site" evidence="8">
    <location>
        <position position="63"/>
    </location>
    <ligand>
        <name>NADPH</name>
        <dbReference type="ChEBI" id="CHEBI:57783"/>
    </ligand>
</feature>
<comment type="caution">
    <text evidence="11">The sequence shown here is derived from an EMBL/GenBank/DDBJ whole genome shotgun (WGS) entry which is preliminary data.</text>
</comment>
<dbReference type="GO" id="GO:0055129">
    <property type="term" value="P:L-proline biosynthetic process"/>
    <property type="evidence" value="ECO:0007669"/>
    <property type="project" value="UniProtKB-UniRule"/>
</dbReference>
<evidence type="ECO:0000256" key="7">
    <source>
        <dbReference type="NCBIfam" id="TIGR00112"/>
    </source>
</evidence>
<keyword evidence="4 6" id="KW-0560">Oxidoreductase</keyword>
<dbReference type="Gene3D" id="1.10.3730.10">
    <property type="entry name" value="ProC C-terminal domain-like"/>
    <property type="match status" value="1"/>
</dbReference>
<feature type="binding site" evidence="8">
    <location>
        <begin position="75"/>
        <end position="78"/>
    </location>
    <ligand>
        <name>NADP(+)</name>
        <dbReference type="ChEBI" id="CHEBI:58349"/>
    </ligand>
</feature>
<evidence type="ECO:0000256" key="1">
    <source>
        <dbReference type="ARBA" id="ARBA00005525"/>
    </source>
</evidence>
<dbReference type="FunFam" id="1.10.3730.10:FF:000001">
    <property type="entry name" value="Pyrroline-5-carboxylate reductase"/>
    <property type="match status" value="1"/>
</dbReference>
<gene>
    <name evidence="6 11" type="primary">proC</name>
    <name evidence="11" type="ORF">CLOHYLEM_07385</name>
</gene>
<dbReference type="PANTHER" id="PTHR11645">
    <property type="entry name" value="PYRROLINE-5-CARBOXYLATE REDUCTASE"/>
    <property type="match status" value="1"/>
</dbReference>
<dbReference type="UniPathway" id="UPA00098">
    <property type="reaction ID" value="UER00361"/>
</dbReference>
<evidence type="ECO:0000313" key="12">
    <source>
        <dbReference type="Proteomes" id="UP000004893"/>
    </source>
</evidence>
<dbReference type="HAMAP" id="MF_01925">
    <property type="entry name" value="P5C_reductase"/>
    <property type="match status" value="1"/>
</dbReference>
<dbReference type="AlphaFoldDB" id="C0C5J8"/>
<dbReference type="HOGENOM" id="CLU_042344_3_1_9"/>
<dbReference type="STRING" id="553973.CLOHYLEM_07385"/>
<comment type="catalytic activity">
    <reaction evidence="6">
        <text>L-proline + NADP(+) = (S)-1-pyrroline-5-carboxylate + NADPH + 2 H(+)</text>
        <dbReference type="Rhea" id="RHEA:14109"/>
        <dbReference type="ChEBI" id="CHEBI:15378"/>
        <dbReference type="ChEBI" id="CHEBI:17388"/>
        <dbReference type="ChEBI" id="CHEBI:57783"/>
        <dbReference type="ChEBI" id="CHEBI:58349"/>
        <dbReference type="ChEBI" id="CHEBI:60039"/>
        <dbReference type="EC" id="1.5.1.2"/>
    </reaction>
</comment>
<accession>C0C5J8</accession>
<dbReference type="Gene3D" id="3.40.50.720">
    <property type="entry name" value="NAD(P)-binding Rossmann-like Domain"/>
    <property type="match status" value="1"/>
</dbReference>
<feature type="domain" description="Pyrroline-5-carboxylate reductase dimerisation" evidence="10">
    <location>
        <begin position="168"/>
        <end position="267"/>
    </location>
</feature>
<feature type="binding site" evidence="8">
    <location>
        <begin position="14"/>
        <end position="19"/>
    </location>
    <ligand>
        <name>NADP(+)</name>
        <dbReference type="ChEBI" id="CHEBI:58349"/>
    </ligand>
</feature>
<dbReference type="InterPro" id="IPR028939">
    <property type="entry name" value="P5C_Rdtase_cat_N"/>
</dbReference>
<evidence type="ECO:0000259" key="10">
    <source>
        <dbReference type="Pfam" id="PF14748"/>
    </source>
</evidence>
<comment type="pathway">
    <text evidence="6">Amino-acid biosynthesis; L-proline biosynthesis; L-proline from L-glutamate 5-semialdehyde: step 1/1.</text>
</comment>
<proteinExistence type="inferred from homology"/>
<protein>
    <recommendedName>
        <fullName evidence="6 7">Pyrroline-5-carboxylate reductase</fullName>
        <shortName evidence="6">P5C reductase</shortName>
        <shortName evidence="6">P5CR</shortName>
        <ecNumber evidence="6 7">1.5.1.2</ecNumber>
    </recommendedName>
    <alternativeName>
        <fullName evidence="6">PCA reductase</fullName>
    </alternativeName>
</protein>
<dbReference type="GO" id="GO:0004735">
    <property type="term" value="F:pyrroline-5-carboxylate reductase activity"/>
    <property type="evidence" value="ECO:0007669"/>
    <property type="project" value="UniProtKB-UniRule"/>
</dbReference>
<dbReference type="Pfam" id="PF14748">
    <property type="entry name" value="P5CR_dimer"/>
    <property type="match status" value="1"/>
</dbReference>
<comment type="function">
    <text evidence="5 6">Catalyzes the reduction of 1-pyrroline-5-carboxylate (PCA) to L-proline.</text>
</comment>